<feature type="region of interest" description="Disordered" evidence="1">
    <location>
        <begin position="524"/>
        <end position="543"/>
    </location>
</feature>
<reference evidence="3" key="1">
    <citation type="journal article" date="2023" name="Mol. Phylogenet. Evol.">
        <title>Genome-scale phylogeny and comparative genomics of the fungal order Sordariales.</title>
        <authorList>
            <person name="Hensen N."/>
            <person name="Bonometti L."/>
            <person name="Westerberg I."/>
            <person name="Brannstrom I.O."/>
            <person name="Guillou S."/>
            <person name="Cros-Aarteil S."/>
            <person name="Calhoun S."/>
            <person name="Haridas S."/>
            <person name="Kuo A."/>
            <person name="Mondo S."/>
            <person name="Pangilinan J."/>
            <person name="Riley R."/>
            <person name="LaButti K."/>
            <person name="Andreopoulos B."/>
            <person name="Lipzen A."/>
            <person name="Chen C."/>
            <person name="Yan M."/>
            <person name="Daum C."/>
            <person name="Ng V."/>
            <person name="Clum A."/>
            <person name="Steindorff A."/>
            <person name="Ohm R.A."/>
            <person name="Martin F."/>
            <person name="Silar P."/>
            <person name="Natvig D.O."/>
            <person name="Lalanne C."/>
            <person name="Gautier V."/>
            <person name="Ament-Velasquez S.L."/>
            <person name="Kruys A."/>
            <person name="Hutchinson M.I."/>
            <person name="Powell A.J."/>
            <person name="Barry K."/>
            <person name="Miller A.N."/>
            <person name="Grigoriev I.V."/>
            <person name="Debuchy R."/>
            <person name="Gladieux P."/>
            <person name="Hiltunen Thoren M."/>
            <person name="Johannesson H."/>
        </authorList>
    </citation>
    <scope>NUCLEOTIDE SEQUENCE</scope>
    <source>
        <strain evidence="3">PSN243</strain>
    </source>
</reference>
<dbReference type="InterPro" id="IPR052895">
    <property type="entry name" value="HetReg/Transcr_Mod"/>
</dbReference>
<feature type="domain" description="Heterokaryon incompatibility" evidence="2">
    <location>
        <begin position="81"/>
        <end position="182"/>
    </location>
</feature>
<proteinExistence type="predicted"/>
<dbReference type="EMBL" id="MU865986">
    <property type="protein sequence ID" value="KAK4443791.1"/>
    <property type="molecule type" value="Genomic_DNA"/>
</dbReference>
<dbReference type="InterPro" id="IPR010730">
    <property type="entry name" value="HET"/>
</dbReference>
<name>A0AAV9G8D5_9PEZI</name>
<evidence type="ECO:0000313" key="4">
    <source>
        <dbReference type="Proteomes" id="UP001321760"/>
    </source>
</evidence>
<dbReference type="AlphaFoldDB" id="A0AAV9G8D5"/>
<dbReference type="PANTHER" id="PTHR24148">
    <property type="entry name" value="ANKYRIN REPEAT DOMAIN-CONTAINING PROTEIN 39 HOMOLOG-RELATED"/>
    <property type="match status" value="1"/>
</dbReference>
<feature type="compositionally biased region" description="Acidic residues" evidence="1">
    <location>
        <begin position="407"/>
        <end position="416"/>
    </location>
</feature>
<dbReference type="PANTHER" id="PTHR24148:SF64">
    <property type="entry name" value="HETEROKARYON INCOMPATIBILITY DOMAIN-CONTAINING PROTEIN"/>
    <property type="match status" value="1"/>
</dbReference>
<evidence type="ECO:0000256" key="1">
    <source>
        <dbReference type="SAM" id="MobiDB-lite"/>
    </source>
</evidence>
<dbReference type="Pfam" id="PF26639">
    <property type="entry name" value="Het-6_barrel"/>
    <property type="match status" value="1"/>
</dbReference>
<feature type="compositionally biased region" description="Polar residues" evidence="1">
    <location>
        <begin position="534"/>
        <end position="543"/>
    </location>
</feature>
<evidence type="ECO:0000259" key="2">
    <source>
        <dbReference type="Pfam" id="PF06985"/>
    </source>
</evidence>
<feature type="region of interest" description="Disordered" evidence="1">
    <location>
        <begin position="373"/>
        <end position="426"/>
    </location>
</feature>
<protein>
    <submittedName>
        <fullName evidence="3">Heterokaryon incompatibility protein 6, OR allele</fullName>
    </submittedName>
</protein>
<keyword evidence="4" id="KW-1185">Reference proteome</keyword>
<gene>
    <name evidence="3" type="ORF">QBC34DRAFT_385868</name>
</gene>
<dbReference type="Pfam" id="PF06985">
    <property type="entry name" value="HET"/>
    <property type="match status" value="1"/>
</dbReference>
<organism evidence="3 4">
    <name type="scientific">Podospora aff. communis PSN243</name>
    <dbReference type="NCBI Taxonomy" id="3040156"/>
    <lineage>
        <taxon>Eukaryota</taxon>
        <taxon>Fungi</taxon>
        <taxon>Dikarya</taxon>
        <taxon>Ascomycota</taxon>
        <taxon>Pezizomycotina</taxon>
        <taxon>Sordariomycetes</taxon>
        <taxon>Sordariomycetidae</taxon>
        <taxon>Sordariales</taxon>
        <taxon>Podosporaceae</taxon>
        <taxon>Podospora</taxon>
    </lineage>
</organism>
<sequence length="786" mass="86754">MTSPYKPLPTPTSIRILLLAPGAPTSPIQAWLLPCDLLFDHDKYPDTTERALREYTLEIDCVFTPQPDGLIALPHHPFQRYTALSYVWGSVDDPQYIYLGDEATPFAVTKNLHDALVALRGKCDYAGMKLWVDAVCINQGDYTEKEGQLKLMRRVYKQAEEVVAYVGMEKEDALAVAEVMNAVQDAYGRFVEVFEGRKDQGVEGGQKKEEEGVEKGVGLGEDAGALTGGIAKLTVAEEKPDPEMSFYDSFALAQQRAREYDKNRPEAQFIEDFGLPPTNSPLWTSWRRLFASPYFRRIWILQEFALASTLKLQLGHFVSFDISALIAVRHYLSTSSGVKNANYLGHSAPGDPRHLTTDAVAGARGLDAMVEERVKSQGWSGRGKTRADNQEEIDEEGGSQRRGEIGEGGDSDDEVEDAKQKKTPVRKARGRLIEKLATARALDATDERDKVYAVMGLAEDGEDDVWKELVSYAPEVTKGEVYTRFARAMVGKWEGFELLLQAGIGNNNLGTPTWAPDWSDQIRPSGAATADVPSKTTSVQLDSSDNNRLLIPGTVVDEIETISDCAFVNPGAPSTPGMKMDHLDAALWQGSLQVFELRLAETLDPTYAALDPDTTIDPQSKPEHASMVKQMMDVKVITEDDDLFDVLSQESDPNMRAQLREGFESYTKMKIAIFSQAAAKAPPAEYVPIDSPREMHAFMNHITGKVWGTRLCATKGGRVGLVPLRTEVGDRVVVFEGCHVAFVLRPDAGEGPMQYKLVGNGYFCCREGESHAYDAVEAETKVISLV</sequence>
<comment type="caution">
    <text evidence="3">The sequence shown here is derived from an EMBL/GenBank/DDBJ whole genome shotgun (WGS) entry which is preliminary data.</text>
</comment>
<accession>A0AAV9G8D5</accession>
<dbReference type="Proteomes" id="UP001321760">
    <property type="component" value="Unassembled WGS sequence"/>
</dbReference>
<evidence type="ECO:0000313" key="3">
    <source>
        <dbReference type="EMBL" id="KAK4443791.1"/>
    </source>
</evidence>
<reference evidence="3" key="2">
    <citation type="submission" date="2023-05" db="EMBL/GenBank/DDBJ databases">
        <authorList>
            <consortium name="Lawrence Berkeley National Laboratory"/>
            <person name="Steindorff A."/>
            <person name="Hensen N."/>
            <person name="Bonometti L."/>
            <person name="Westerberg I."/>
            <person name="Brannstrom I.O."/>
            <person name="Guillou S."/>
            <person name="Cros-Aarteil S."/>
            <person name="Calhoun S."/>
            <person name="Haridas S."/>
            <person name="Kuo A."/>
            <person name="Mondo S."/>
            <person name="Pangilinan J."/>
            <person name="Riley R."/>
            <person name="Labutti K."/>
            <person name="Andreopoulos B."/>
            <person name="Lipzen A."/>
            <person name="Chen C."/>
            <person name="Yanf M."/>
            <person name="Daum C."/>
            <person name="Ng V."/>
            <person name="Clum A."/>
            <person name="Ohm R."/>
            <person name="Martin F."/>
            <person name="Silar P."/>
            <person name="Natvig D."/>
            <person name="Lalanne C."/>
            <person name="Gautier V."/>
            <person name="Ament-Velasquez S.L."/>
            <person name="Kruys A."/>
            <person name="Hutchinson M.I."/>
            <person name="Powell A.J."/>
            <person name="Barry K."/>
            <person name="Miller A.N."/>
            <person name="Grigoriev I.V."/>
            <person name="Debuchy R."/>
            <person name="Gladieux P."/>
            <person name="Thoren M.H."/>
            <person name="Johannesson H."/>
        </authorList>
    </citation>
    <scope>NUCLEOTIDE SEQUENCE</scope>
    <source>
        <strain evidence="3">PSN243</strain>
    </source>
</reference>